<reference evidence="2" key="1">
    <citation type="submission" date="2017-07" db="EMBL/GenBank/DDBJ databases">
        <title>Taro Niue Genome Assembly and Annotation.</title>
        <authorList>
            <person name="Atibalentja N."/>
            <person name="Keating K."/>
            <person name="Fields C.J."/>
        </authorList>
    </citation>
    <scope>NUCLEOTIDE SEQUENCE</scope>
    <source>
        <strain evidence="2">Niue_2</strain>
        <tissue evidence="2">Leaf</tissue>
    </source>
</reference>
<evidence type="ECO:0000256" key="1">
    <source>
        <dbReference type="SAM" id="MobiDB-lite"/>
    </source>
</evidence>
<sequence>MRPARDARNDLIDTLCAQLAGTEVQLGEAREVLDALALVERTDITGTSSSRCIPDPEMASLRAQLAAVTARAEETARDLSAQSDELQSALSREASARAEVTELSQRLSELQTQVTPQDADLPRDAMELRMTLSLERRDRERERARLTEERREERRQWSKEREWLSQ</sequence>
<organism evidence="2 3">
    <name type="scientific">Colocasia esculenta</name>
    <name type="common">Wild taro</name>
    <name type="synonym">Arum esculentum</name>
    <dbReference type="NCBI Taxonomy" id="4460"/>
    <lineage>
        <taxon>Eukaryota</taxon>
        <taxon>Viridiplantae</taxon>
        <taxon>Streptophyta</taxon>
        <taxon>Embryophyta</taxon>
        <taxon>Tracheophyta</taxon>
        <taxon>Spermatophyta</taxon>
        <taxon>Magnoliopsida</taxon>
        <taxon>Liliopsida</taxon>
        <taxon>Araceae</taxon>
        <taxon>Aroideae</taxon>
        <taxon>Colocasieae</taxon>
        <taxon>Colocasia</taxon>
    </lineage>
</organism>
<gene>
    <name evidence="2" type="ORF">Taro_036376</name>
</gene>
<keyword evidence="3" id="KW-1185">Reference proteome</keyword>
<dbReference type="EMBL" id="NMUH01003064">
    <property type="protein sequence ID" value="MQM03590.1"/>
    <property type="molecule type" value="Genomic_DNA"/>
</dbReference>
<comment type="caution">
    <text evidence="2">The sequence shown here is derived from an EMBL/GenBank/DDBJ whole genome shotgun (WGS) entry which is preliminary data.</text>
</comment>
<name>A0A843WLH4_COLES</name>
<protein>
    <submittedName>
        <fullName evidence="2">Uncharacterized protein</fullName>
    </submittedName>
</protein>
<accession>A0A843WLH4</accession>
<dbReference type="Proteomes" id="UP000652761">
    <property type="component" value="Unassembled WGS sequence"/>
</dbReference>
<evidence type="ECO:0000313" key="3">
    <source>
        <dbReference type="Proteomes" id="UP000652761"/>
    </source>
</evidence>
<dbReference type="AlphaFoldDB" id="A0A843WLH4"/>
<feature type="region of interest" description="Disordered" evidence="1">
    <location>
        <begin position="136"/>
        <end position="166"/>
    </location>
</feature>
<proteinExistence type="predicted"/>
<evidence type="ECO:0000313" key="2">
    <source>
        <dbReference type="EMBL" id="MQM03590.1"/>
    </source>
</evidence>